<feature type="repeat" description="WD" evidence="3">
    <location>
        <begin position="658"/>
        <end position="690"/>
    </location>
</feature>
<dbReference type="Pfam" id="PF25173">
    <property type="entry name" value="Beta-prop_WDR3_1st"/>
    <property type="match status" value="1"/>
</dbReference>
<feature type="repeat" description="WD" evidence="3">
    <location>
        <begin position="700"/>
        <end position="741"/>
    </location>
</feature>
<dbReference type="STRING" id="60172.A0A1V6QD05"/>
<dbReference type="Gene3D" id="3.40.50.300">
    <property type="entry name" value="P-loop containing nucleotide triphosphate hydrolases"/>
    <property type="match status" value="1"/>
</dbReference>
<dbReference type="PANTHER" id="PTHR19848">
    <property type="entry name" value="WD40 REPEAT PROTEIN"/>
    <property type="match status" value="1"/>
</dbReference>
<dbReference type="AlphaFoldDB" id="A0A1V6QD05"/>
<keyword evidence="2" id="KW-0677">Repeat</keyword>
<dbReference type="InterPro" id="IPR020472">
    <property type="entry name" value="WD40_PAC1"/>
</dbReference>
<dbReference type="EMBL" id="MDYO01000082">
    <property type="protein sequence ID" value="OQD86922.1"/>
    <property type="molecule type" value="Genomic_DNA"/>
</dbReference>
<dbReference type="InterPro" id="IPR036322">
    <property type="entry name" value="WD40_repeat_dom_sf"/>
</dbReference>
<dbReference type="Pfam" id="PF00400">
    <property type="entry name" value="WD40"/>
    <property type="match status" value="1"/>
</dbReference>
<organism evidence="5 6">
    <name type="scientific">Penicillium solitum</name>
    <dbReference type="NCBI Taxonomy" id="60172"/>
    <lineage>
        <taxon>Eukaryota</taxon>
        <taxon>Fungi</taxon>
        <taxon>Dikarya</taxon>
        <taxon>Ascomycota</taxon>
        <taxon>Pezizomycotina</taxon>
        <taxon>Eurotiomycetes</taxon>
        <taxon>Eurotiomycetidae</taxon>
        <taxon>Eurotiales</taxon>
        <taxon>Aspergillaceae</taxon>
        <taxon>Penicillium</taxon>
    </lineage>
</organism>
<evidence type="ECO:0000259" key="4">
    <source>
        <dbReference type="PROSITE" id="PS50837"/>
    </source>
</evidence>
<dbReference type="InterPro" id="IPR056884">
    <property type="entry name" value="NPHP3-like_N"/>
</dbReference>
<keyword evidence="6" id="KW-1185">Reference proteome</keyword>
<evidence type="ECO:0000256" key="1">
    <source>
        <dbReference type="ARBA" id="ARBA00022574"/>
    </source>
</evidence>
<dbReference type="SUPFAM" id="SSF50978">
    <property type="entry name" value="WD40 repeat-like"/>
    <property type="match status" value="1"/>
</dbReference>
<dbReference type="PROSITE" id="PS50082">
    <property type="entry name" value="WD_REPEATS_2"/>
    <property type="match status" value="5"/>
</dbReference>
<dbReference type="Proteomes" id="UP000191612">
    <property type="component" value="Unassembled WGS sequence"/>
</dbReference>
<dbReference type="SMART" id="SM00320">
    <property type="entry name" value="WD40"/>
    <property type="match status" value="5"/>
</dbReference>
<name>A0A1V6QD05_9EURO</name>
<dbReference type="PRINTS" id="PR00320">
    <property type="entry name" value="GPROTEINBRPT"/>
</dbReference>
<evidence type="ECO:0000256" key="3">
    <source>
        <dbReference type="PROSITE-ProRule" id="PRU00221"/>
    </source>
</evidence>
<dbReference type="InterPro" id="IPR027417">
    <property type="entry name" value="P-loop_NTPase"/>
</dbReference>
<dbReference type="InterPro" id="IPR001680">
    <property type="entry name" value="WD40_rpt"/>
</dbReference>
<dbReference type="CDD" id="cd00200">
    <property type="entry name" value="WD40"/>
    <property type="match status" value="1"/>
</dbReference>
<protein>
    <recommendedName>
        <fullName evidence="4">NACHT domain-containing protein</fullName>
    </recommendedName>
</protein>
<evidence type="ECO:0000313" key="6">
    <source>
        <dbReference type="Proteomes" id="UP000191612"/>
    </source>
</evidence>
<proteinExistence type="predicted"/>
<dbReference type="SUPFAM" id="SSF52540">
    <property type="entry name" value="P-loop containing nucleoside triphosphate hydrolases"/>
    <property type="match status" value="1"/>
</dbReference>
<reference evidence="6" key="1">
    <citation type="journal article" date="2017" name="Nat. Microbiol.">
        <title>Global analysis of biosynthetic gene clusters reveals vast potential of secondary metabolite production in Penicillium species.</title>
        <authorList>
            <person name="Nielsen J.C."/>
            <person name="Grijseels S."/>
            <person name="Prigent S."/>
            <person name="Ji B."/>
            <person name="Dainat J."/>
            <person name="Nielsen K.F."/>
            <person name="Frisvad J.C."/>
            <person name="Workman M."/>
            <person name="Nielsen J."/>
        </authorList>
    </citation>
    <scope>NUCLEOTIDE SEQUENCE [LARGE SCALE GENOMIC DNA]</scope>
    <source>
        <strain evidence="6">IBT 29525</strain>
    </source>
</reference>
<dbReference type="PANTHER" id="PTHR19848:SF8">
    <property type="entry name" value="F-BOX AND WD REPEAT DOMAIN CONTAINING 7"/>
    <property type="match status" value="1"/>
</dbReference>
<feature type="repeat" description="WD" evidence="3">
    <location>
        <begin position="616"/>
        <end position="657"/>
    </location>
</feature>
<comment type="caution">
    <text evidence="5">The sequence shown here is derived from an EMBL/GenBank/DDBJ whole genome shotgun (WGS) entry which is preliminary data.</text>
</comment>
<evidence type="ECO:0000256" key="2">
    <source>
        <dbReference type="ARBA" id="ARBA00022737"/>
    </source>
</evidence>
<gene>
    <name evidence="5" type="ORF">PENSOL_c082G07194</name>
</gene>
<dbReference type="PROSITE" id="PS50837">
    <property type="entry name" value="NACHT"/>
    <property type="match status" value="1"/>
</dbReference>
<evidence type="ECO:0000313" key="5">
    <source>
        <dbReference type="EMBL" id="OQD86922.1"/>
    </source>
</evidence>
<sequence>MDGLSSAASVIAVIQVAGSLVSICGGYIQRVKHARDDIITLQRAAEGLRGILQGLLEFLKDSNKTRLPTSPRLVGDITDCLSDLRALKGKLESKMGKRSMKKFGFRAWRWPLERAEVDGEVQKFERYKSSFLLSLQVDQTSLMAGVAQNTHRINQNMDFGKLESVAEASFDSFSNRDEIECLQGTRVELLRQIMEWATSPCQKSVFWLNGMAGTGKSTISRTVAKSLKNNNHLGASFFFKRGEGDRGNAKKFFPTLIKQLMLRRSELSSGVQKALRDDPDIASKWLGEQFDKLLLKPLLELDQLGQQPQNAVIVIDALDECEHDQDIRNILRLLPLLQKAKTVRLRIFLTSRPELPIRLGFSDIANHEYQDLALHDISEEVTKHDIHLFLKDRFTKIRLERDVPQNWPSDDVIQQLVTMSVPLFISAATVCRYVESKLEPTLRLAELLKDQAKYVTKMDKTYLPILTRLLDGEESDAPEKQQLLHEFQEIGDHKSPISDFLHDARRFILKNRQIADKAPLQLYYAGAQLQALEGHSDLIWSVAFSPDGRLLASGSDDKTVRLWKPSTGALQQTLEGHLHSVTLVVFSPNGQLLASASRDQTVLLWDPSTGALQQTLKGHSDFVWSVAFSSDGHLLASASRDQTVRLWDPSTGALQQTLKGHSDSVWSVAFSPSGRLLASGSRDQTVRLWDPIKGALQQTLEGHSHLITSVAFSLDGQLLASGSRDQTVRLWDTVTGDLQHTWTVEGVVTDLEFTQGGSCLSTNLGALDIRTRKDSPTSNSAHVNLDISIEHKQWIRLNGEKVIWLPTETRPTCSAVKRGTLALGHASGRVSFMGFRV</sequence>
<keyword evidence="1 3" id="KW-0853">WD repeat</keyword>
<dbReference type="InterPro" id="IPR007111">
    <property type="entry name" value="NACHT_NTPase"/>
</dbReference>
<feature type="repeat" description="WD" evidence="3">
    <location>
        <begin position="574"/>
        <end position="615"/>
    </location>
</feature>
<dbReference type="InterPro" id="IPR015943">
    <property type="entry name" value="WD40/YVTN_repeat-like_dom_sf"/>
</dbReference>
<dbReference type="Gene3D" id="2.130.10.10">
    <property type="entry name" value="YVTN repeat-like/Quinoprotein amine dehydrogenase"/>
    <property type="match status" value="3"/>
</dbReference>
<dbReference type="Pfam" id="PF24883">
    <property type="entry name" value="NPHP3_N"/>
    <property type="match status" value="1"/>
</dbReference>
<feature type="repeat" description="WD" evidence="3">
    <location>
        <begin position="532"/>
        <end position="573"/>
    </location>
</feature>
<feature type="domain" description="NACHT" evidence="4">
    <location>
        <begin position="204"/>
        <end position="353"/>
    </location>
</feature>
<dbReference type="PROSITE" id="PS50294">
    <property type="entry name" value="WD_REPEATS_REGION"/>
    <property type="match status" value="5"/>
</dbReference>
<accession>A0A1V6QD05</accession>